<dbReference type="STRING" id="1760988.SAMN02949497_4353"/>
<evidence type="ECO:0000313" key="3">
    <source>
        <dbReference type="Proteomes" id="UP000192923"/>
    </source>
</evidence>
<dbReference type="AlphaFoldDB" id="A0A1Y6D1X2"/>
<dbReference type="InterPro" id="IPR002716">
    <property type="entry name" value="PIN_dom"/>
</dbReference>
<evidence type="ECO:0000313" key="2">
    <source>
        <dbReference type="EMBL" id="SMF96939.1"/>
    </source>
</evidence>
<name>A0A1Y6D1X2_9GAMM</name>
<dbReference type="RefSeq" id="WP_085215782.1">
    <property type="nucleotide sequence ID" value="NZ_FXAM01000001.1"/>
</dbReference>
<keyword evidence="3" id="KW-1185">Reference proteome</keyword>
<reference evidence="2 3" key="1">
    <citation type="submission" date="2016-12" db="EMBL/GenBank/DDBJ databases">
        <authorList>
            <person name="Song W.-J."/>
            <person name="Kurnit D.M."/>
        </authorList>
    </citation>
    <scope>NUCLEOTIDE SEQUENCE [LARGE SCALE GENOMIC DNA]</scope>
    <source>
        <strain evidence="2 3">175</strain>
    </source>
</reference>
<proteinExistence type="predicted"/>
<evidence type="ECO:0000259" key="1">
    <source>
        <dbReference type="Pfam" id="PF01850"/>
    </source>
</evidence>
<organism evidence="2 3">
    <name type="scientific">Methylomagnum ishizawai</name>
    <dbReference type="NCBI Taxonomy" id="1760988"/>
    <lineage>
        <taxon>Bacteria</taxon>
        <taxon>Pseudomonadati</taxon>
        <taxon>Pseudomonadota</taxon>
        <taxon>Gammaproteobacteria</taxon>
        <taxon>Methylococcales</taxon>
        <taxon>Methylococcaceae</taxon>
        <taxon>Methylomagnum</taxon>
    </lineage>
</organism>
<dbReference type="Proteomes" id="UP000192923">
    <property type="component" value="Unassembled WGS sequence"/>
</dbReference>
<dbReference type="InterPro" id="IPR029060">
    <property type="entry name" value="PIN-like_dom_sf"/>
</dbReference>
<protein>
    <submittedName>
        <fullName evidence="2">PIN domain nuclease, a component of toxin-antitoxin system (PIN domain)</fullName>
    </submittedName>
</protein>
<dbReference type="SUPFAM" id="SSF88723">
    <property type="entry name" value="PIN domain-like"/>
    <property type="match status" value="1"/>
</dbReference>
<feature type="domain" description="PIN" evidence="1">
    <location>
        <begin position="7"/>
        <end position="119"/>
    </location>
</feature>
<dbReference type="EMBL" id="FXAM01000001">
    <property type="protein sequence ID" value="SMF96939.1"/>
    <property type="molecule type" value="Genomic_DNA"/>
</dbReference>
<accession>A0A1Y6D1X2</accession>
<dbReference type="Pfam" id="PF01850">
    <property type="entry name" value="PIN"/>
    <property type="match status" value="1"/>
</dbReference>
<dbReference type="Gene3D" id="3.40.50.1010">
    <property type="entry name" value="5'-nuclease"/>
    <property type="match status" value="1"/>
</dbReference>
<dbReference type="OrthoDB" id="9798990at2"/>
<sequence>MTPWVHLDTHIVLWLFQDTDRAWPPRVRGLLDGAVLRYSPMVELELGYLHEIGRVRVPPARVLGALEPVFSLRPADEAFHDVARIALTLTWTRDPFDRLIVAQAIAGGAGLITYDETIRNSFAGAIWE</sequence>
<gene>
    <name evidence="2" type="ORF">SAMN02949497_4353</name>
</gene>